<feature type="signal peptide" evidence="1">
    <location>
        <begin position="1"/>
        <end position="22"/>
    </location>
</feature>
<evidence type="ECO:0000313" key="2">
    <source>
        <dbReference type="EMBL" id="JAE02963.1"/>
    </source>
</evidence>
<dbReference type="EMBL" id="GBRH01194933">
    <property type="protein sequence ID" value="JAE02963.1"/>
    <property type="molecule type" value="Transcribed_RNA"/>
</dbReference>
<accession>A0A0A9F3V1</accession>
<protein>
    <submittedName>
        <fullName evidence="2">SAPK8</fullName>
    </submittedName>
</protein>
<organism evidence="2">
    <name type="scientific">Arundo donax</name>
    <name type="common">Giant reed</name>
    <name type="synonym">Donax arundinaceus</name>
    <dbReference type="NCBI Taxonomy" id="35708"/>
    <lineage>
        <taxon>Eukaryota</taxon>
        <taxon>Viridiplantae</taxon>
        <taxon>Streptophyta</taxon>
        <taxon>Embryophyta</taxon>
        <taxon>Tracheophyta</taxon>
        <taxon>Spermatophyta</taxon>
        <taxon>Magnoliopsida</taxon>
        <taxon>Liliopsida</taxon>
        <taxon>Poales</taxon>
        <taxon>Poaceae</taxon>
        <taxon>PACMAD clade</taxon>
        <taxon>Arundinoideae</taxon>
        <taxon>Arundineae</taxon>
        <taxon>Arundo</taxon>
    </lineage>
</organism>
<proteinExistence type="predicted"/>
<feature type="chain" id="PRO_5002047206" evidence="1">
    <location>
        <begin position="23"/>
        <end position="91"/>
    </location>
</feature>
<name>A0A0A9F3V1_ARUDO</name>
<dbReference type="AlphaFoldDB" id="A0A0A9F3V1"/>
<reference evidence="2" key="2">
    <citation type="journal article" date="2015" name="Data Brief">
        <title>Shoot transcriptome of the giant reed, Arundo donax.</title>
        <authorList>
            <person name="Barrero R.A."/>
            <person name="Guerrero F.D."/>
            <person name="Moolhuijzen P."/>
            <person name="Goolsby J.A."/>
            <person name="Tidwell J."/>
            <person name="Bellgard S.E."/>
            <person name="Bellgard M.I."/>
        </authorList>
    </citation>
    <scope>NUCLEOTIDE SEQUENCE</scope>
    <source>
        <tissue evidence="2">Shoot tissue taken approximately 20 cm above the soil surface</tissue>
    </source>
</reference>
<reference evidence="2" key="1">
    <citation type="submission" date="2014-09" db="EMBL/GenBank/DDBJ databases">
        <authorList>
            <person name="Magalhaes I.L.F."/>
            <person name="Oliveira U."/>
            <person name="Santos F.R."/>
            <person name="Vidigal T.H.D.A."/>
            <person name="Brescovit A.D."/>
            <person name="Santos A.J."/>
        </authorList>
    </citation>
    <scope>NUCLEOTIDE SEQUENCE</scope>
    <source>
        <tissue evidence="2">Shoot tissue taken approximately 20 cm above the soil surface</tissue>
    </source>
</reference>
<evidence type="ECO:0000256" key="1">
    <source>
        <dbReference type="SAM" id="SignalP"/>
    </source>
</evidence>
<sequence length="91" mass="10346">MVNYLTLDILIYLLAALDVLDGDKLHGAAVAHEARDAEVAGPDVAHELVAVAVVHDRHVHARPHRQRRPIRRRRCHVGRRRSTEARVVRVR</sequence>
<keyword evidence="1" id="KW-0732">Signal</keyword>